<sequence length="163" mass="18535">MNKDCYQFSKRSDGFTYTFISEGIRGRIVKGVLISPLYSAFTYPFSSVYNLAFGDLVPFHDTWMLDDSVRSGNGDMPKVIATVVRIAMDFLVRNHNSILSFEGYMDEKSVLRGKNHRNLLYQRAINSNWAELSKDFKFWGASGRKIDSYSVGIAYDTILVGLI</sequence>
<protein>
    <submittedName>
        <fullName evidence="1">Uncharacterized protein</fullName>
    </submittedName>
</protein>
<proteinExistence type="predicted"/>
<dbReference type="Proteomes" id="UP000241964">
    <property type="component" value="Unassembled WGS sequence"/>
</dbReference>
<evidence type="ECO:0000313" key="2">
    <source>
        <dbReference type="Proteomes" id="UP000241964"/>
    </source>
</evidence>
<dbReference type="RefSeq" id="WP_106597214.1">
    <property type="nucleotide sequence ID" value="NZ_PYAS01000010.1"/>
</dbReference>
<dbReference type="Pfam" id="PF22028">
    <property type="entry name" value="DUF6934"/>
    <property type="match status" value="1"/>
</dbReference>
<accession>A0A2P8FWE1</accession>
<reference evidence="1 2" key="1">
    <citation type="submission" date="2018-03" db="EMBL/GenBank/DDBJ databases">
        <title>Genomic Encyclopedia of Archaeal and Bacterial Type Strains, Phase II (KMG-II): from individual species to whole genera.</title>
        <authorList>
            <person name="Goeker M."/>
        </authorList>
    </citation>
    <scope>NUCLEOTIDE SEQUENCE [LARGE SCALE GENOMIC DNA]</scope>
    <source>
        <strain evidence="1 2">DSM 29057</strain>
    </source>
</reference>
<organism evidence="1 2">
    <name type="scientific">Dyadobacter jiangsuensis</name>
    <dbReference type="NCBI Taxonomy" id="1591085"/>
    <lineage>
        <taxon>Bacteria</taxon>
        <taxon>Pseudomonadati</taxon>
        <taxon>Bacteroidota</taxon>
        <taxon>Cytophagia</taxon>
        <taxon>Cytophagales</taxon>
        <taxon>Spirosomataceae</taxon>
        <taxon>Dyadobacter</taxon>
    </lineage>
</organism>
<keyword evidence="2" id="KW-1185">Reference proteome</keyword>
<dbReference type="EMBL" id="PYAS01000010">
    <property type="protein sequence ID" value="PSL26036.1"/>
    <property type="molecule type" value="Genomic_DNA"/>
</dbReference>
<dbReference type="AlphaFoldDB" id="A0A2P8FWE1"/>
<evidence type="ECO:0000313" key="1">
    <source>
        <dbReference type="EMBL" id="PSL26036.1"/>
    </source>
</evidence>
<dbReference type="InterPro" id="IPR053865">
    <property type="entry name" value="DUF6934"/>
</dbReference>
<comment type="caution">
    <text evidence="1">The sequence shown here is derived from an EMBL/GenBank/DDBJ whole genome shotgun (WGS) entry which is preliminary data.</text>
</comment>
<gene>
    <name evidence="1" type="ORF">CLV60_11014</name>
</gene>
<name>A0A2P8FWE1_9BACT</name>
<dbReference type="OrthoDB" id="955560at2"/>